<accession>A0ACC3BW35</accession>
<evidence type="ECO:0000313" key="1">
    <source>
        <dbReference type="EMBL" id="KAK1861965.1"/>
    </source>
</evidence>
<name>A0ACC3BW35_PYRYE</name>
<proteinExistence type="predicted"/>
<evidence type="ECO:0000313" key="2">
    <source>
        <dbReference type="Proteomes" id="UP000798662"/>
    </source>
</evidence>
<organism evidence="1 2">
    <name type="scientific">Pyropia yezoensis</name>
    <name type="common">Susabi-nori</name>
    <name type="synonym">Porphyra yezoensis</name>
    <dbReference type="NCBI Taxonomy" id="2788"/>
    <lineage>
        <taxon>Eukaryota</taxon>
        <taxon>Rhodophyta</taxon>
        <taxon>Bangiophyceae</taxon>
        <taxon>Bangiales</taxon>
        <taxon>Bangiaceae</taxon>
        <taxon>Pyropia</taxon>
    </lineage>
</organism>
<protein>
    <submittedName>
        <fullName evidence="1">Uncharacterized protein</fullName>
    </submittedName>
</protein>
<reference evidence="1" key="1">
    <citation type="submission" date="2019-11" db="EMBL/GenBank/DDBJ databases">
        <title>Nori genome reveals adaptations in red seaweeds to the harsh intertidal environment.</title>
        <authorList>
            <person name="Wang D."/>
            <person name="Mao Y."/>
        </authorList>
    </citation>
    <scope>NUCLEOTIDE SEQUENCE</scope>
    <source>
        <tissue evidence="1">Gametophyte</tissue>
    </source>
</reference>
<comment type="caution">
    <text evidence="1">The sequence shown here is derived from an EMBL/GenBank/DDBJ whole genome shotgun (WGS) entry which is preliminary data.</text>
</comment>
<dbReference type="Proteomes" id="UP000798662">
    <property type="component" value="Chromosome 1"/>
</dbReference>
<sequence>MAPPLSGGLLPSPPLPLHLPLLPPGARVAIIGAGAAGLATASAMAAAGLAPSIFEARPVPGGTWAGGPTTAIYDRLRTNLPVQVMQYAGRPFARGTAAYPPWRDVAAYLEDVAVGVPGEVRVTHSFEYKHPAAYAGRRVVLLGAGASGVDIAVDVADTAAAVYLSHRGCKAAVGAAGQGGGGGNVNGNGGGGGRGGVTEVPALTSLRADGGVGLADGTTLPAIDDVLLCTGYEFTFPFLPPGEGGVTVPAGGATVDGLYRQLVAVASPTLAFVGLPIKVVPLPLFQDQAAWLAAAWTGQLWEYRRRLCDELGVPPFPPVIRGMYNDSGAAKRADPTTYRHRSYTVVGDAEADFRVTWTGEGAAQGLDVTPP</sequence>
<dbReference type="EMBL" id="CM020618">
    <property type="protein sequence ID" value="KAK1861965.1"/>
    <property type="molecule type" value="Genomic_DNA"/>
</dbReference>
<gene>
    <name evidence="1" type="ORF">I4F81_004541</name>
</gene>
<keyword evidence="2" id="KW-1185">Reference proteome</keyword>